<dbReference type="PANTHER" id="PTHR36205:SF2">
    <property type="entry name" value="MAJOR FACILITATOR SUPERFAMILY TRANSPORTER"/>
    <property type="match status" value="1"/>
</dbReference>
<evidence type="ECO:0000256" key="1">
    <source>
        <dbReference type="SAM" id="Phobius"/>
    </source>
</evidence>
<comment type="caution">
    <text evidence="2">The sequence shown here is derived from an EMBL/GenBank/DDBJ whole genome shotgun (WGS) entry which is preliminary data.</text>
</comment>
<organism evidence="2 3">
    <name type="scientific">Arthrobotrys conoides</name>
    <dbReference type="NCBI Taxonomy" id="74498"/>
    <lineage>
        <taxon>Eukaryota</taxon>
        <taxon>Fungi</taxon>
        <taxon>Dikarya</taxon>
        <taxon>Ascomycota</taxon>
        <taxon>Pezizomycotina</taxon>
        <taxon>Orbiliomycetes</taxon>
        <taxon>Orbiliales</taxon>
        <taxon>Orbiliaceae</taxon>
        <taxon>Arthrobotrys</taxon>
    </lineage>
</organism>
<dbReference type="Proteomes" id="UP001307849">
    <property type="component" value="Unassembled WGS sequence"/>
</dbReference>
<gene>
    <name evidence="2" type="ORF">TWF506_008443</name>
</gene>
<dbReference type="EMBL" id="JAVHJM010000005">
    <property type="protein sequence ID" value="KAK6514014.1"/>
    <property type="molecule type" value="Genomic_DNA"/>
</dbReference>
<reference evidence="2 3" key="1">
    <citation type="submission" date="2019-10" db="EMBL/GenBank/DDBJ databases">
        <authorList>
            <person name="Palmer J.M."/>
        </authorList>
    </citation>
    <scope>NUCLEOTIDE SEQUENCE [LARGE SCALE GENOMIC DNA]</scope>
    <source>
        <strain evidence="2 3">TWF506</strain>
    </source>
</reference>
<dbReference type="AlphaFoldDB" id="A0AAN8NVX4"/>
<sequence length="473" mass="54961">MHMSLPQRFPPPVTARKSPISRLRNIITIVAATFFVLIFFLAIKFYLPSTQSFIHIENSPTPTTATAAVAPEPPQKNLEPIHEDKPVPSLIPDIFNPPTPSIERLSINDGDSLILTGVKNGTKWHSASRPPARKDCWSYTARFKPYISPSEEVLDLISNNNKPTNNRTFIVRLSTGHPWKKEFNLHARAIVLEAGLANYDVFFLVHTDLSSSKRKKWIKDHVPKEFRNLTQTFSTQDIKNWLNGTAPFKNIMENNHLALQMFVTNNKQYDFTYSIESDVRLIGRWDEFLTDIDNEYKSHRERQEPDQDMPETPDLVTFEALKRPGKEWVWLDDKCIKDFEGREDLRTSIGPMWGWSRRLIEKMNEYNAKGVDCYYEYFAPTIAYKENLTTFFYQHPIYCPRKSASGKHSLKLEELGKNDPRTVQYDKVPTGCTYFFVNPHSQAFWDQWYKARKNPDSCWPTALVHPIKGEFFN</sequence>
<protein>
    <submittedName>
        <fullName evidence="2">Uncharacterized protein</fullName>
    </submittedName>
</protein>
<name>A0AAN8NVX4_9PEZI</name>
<feature type="transmembrane region" description="Helical" evidence="1">
    <location>
        <begin position="26"/>
        <end position="47"/>
    </location>
</feature>
<keyword evidence="3" id="KW-1185">Reference proteome</keyword>
<dbReference type="PANTHER" id="PTHR36205">
    <property type="entry name" value="CHROMOSOME 19, WHOLE GENOME SHOTGUN SEQUENCE"/>
    <property type="match status" value="1"/>
</dbReference>
<dbReference type="Pfam" id="PF11885">
    <property type="entry name" value="DUF3405"/>
    <property type="match status" value="2"/>
</dbReference>
<accession>A0AAN8NVX4</accession>
<evidence type="ECO:0000313" key="2">
    <source>
        <dbReference type="EMBL" id="KAK6514014.1"/>
    </source>
</evidence>
<evidence type="ECO:0000313" key="3">
    <source>
        <dbReference type="Proteomes" id="UP001307849"/>
    </source>
</evidence>
<proteinExistence type="predicted"/>
<keyword evidence="1" id="KW-1133">Transmembrane helix</keyword>
<dbReference type="InterPro" id="IPR021822">
    <property type="entry name" value="DUF3405"/>
</dbReference>
<keyword evidence="1" id="KW-0472">Membrane</keyword>
<keyword evidence="1" id="KW-0812">Transmembrane</keyword>